<proteinExistence type="predicted"/>
<dbReference type="RefSeq" id="WP_377850846.1">
    <property type="nucleotide sequence ID" value="NZ_JBHLZU010000006.1"/>
</dbReference>
<dbReference type="Gene3D" id="3.40.109.10">
    <property type="entry name" value="NADH Oxidase"/>
    <property type="match status" value="1"/>
</dbReference>
<dbReference type="EMBL" id="JBHLZU010000006">
    <property type="protein sequence ID" value="MFB9903690.1"/>
    <property type="molecule type" value="Genomic_DNA"/>
</dbReference>
<evidence type="ECO:0000313" key="3">
    <source>
        <dbReference type="Proteomes" id="UP001589693"/>
    </source>
</evidence>
<gene>
    <name evidence="2" type="ORF">ACFFQA_07055</name>
</gene>
<evidence type="ECO:0000256" key="1">
    <source>
        <dbReference type="SAM" id="MobiDB-lite"/>
    </source>
</evidence>
<name>A0ABV5ZTJ0_9PSEU</name>
<dbReference type="Proteomes" id="UP001589693">
    <property type="component" value="Unassembled WGS sequence"/>
</dbReference>
<reference evidence="2 3" key="1">
    <citation type="submission" date="2024-09" db="EMBL/GenBank/DDBJ databases">
        <authorList>
            <person name="Sun Q."/>
            <person name="Mori K."/>
        </authorList>
    </citation>
    <scope>NUCLEOTIDE SEQUENCE [LARGE SCALE GENOMIC DNA]</scope>
    <source>
        <strain evidence="2 3">TBRC 7907</strain>
    </source>
</reference>
<comment type="caution">
    <text evidence="2">The sequence shown here is derived from an EMBL/GenBank/DDBJ whole genome shotgun (WGS) entry which is preliminary data.</text>
</comment>
<dbReference type="InterPro" id="IPR000415">
    <property type="entry name" value="Nitroreductase-like"/>
</dbReference>
<evidence type="ECO:0000313" key="2">
    <source>
        <dbReference type="EMBL" id="MFB9903690.1"/>
    </source>
</evidence>
<keyword evidence="3" id="KW-1185">Reference proteome</keyword>
<organism evidence="2 3">
    <name type="scientific">Allokutzneria oryzae</name>
    <dbReference type="NCBI Taxonomy" id="1378989"/>
    <lineage>
        <taxon>Bacteria</taxon>
        <taxon>Bacillati</taxon>
        <taxon>Actinomycetota</taxon>
        <taxon>Actinomycetes</taxon>
        <taxon>Pseudonocardiales</taxon>
        <taxon>Pseudonocardiaceae</taxon>
        <taxon>Allokutzneria</taxon>
    </lineage>
</organism>
<feature type="region of interest" description="Disordered" evidence="1">
    <location>
        <begin position="16"/>
        <end position="38"/>
    </location>
</feature>
<protein>
    <submittedName>
        <fullName evidence="2">Uncharacterized protein</fullName>
    </submittedName>
</protein>
<accession>A0ABV5ZTJ0</accession>
<sequence length="199" mass="20686">MIPRPEMTEVLASFGVEDGRVSTPSRHRPPTGRSVTSHALRGESAHGELNLAVLRTILAQGRQAVGSGSCELVVSARDVAGLPDGITVAHEDGAFGLLSPGHHDLRPRSAVLSLLGDIETAVAEHGGHGYRLLLTTAGRQCAAMSLAADSAGLRAERCRPLATHELRPLAPVDGAGRAVLCGLLLLAAPIRPAGQEERS</sequence>